<comment type="subcellular location">
    <subcellularLocation>
        <location evidence="3">Nucleus</location>
    </subcellularLocation>
</comment>
<evidence type="ECO:0000256" key="1">
    <source>
        <dbReference type="ARBA" id="ARBA00000438"/>
    </source>
</evidence>
<evidence type="ECO:0000256" key="2">
    <source>
        <dbReference type="ARBA" id="ARBA00000459"/>
    </source>
</evidence>
<feature type="domain" description="PARP catalytic" evidence="21">
    <location>
        <begin position="638"/>
        <end position="861"/>
    </location>
</feature>
<evidence type="ECO:0000259" key="20">
    <source>
        <dbReference type="PROSITE" id="PS50064"/>
    </source>
</evidence>
<evidence type="ECO:0000256" key="5">
    <source>
        <dbReference type="ARBA" id="ARBA00022679"/>
    </source>
</evidence>
<dbReference type="InterPro" id="IPR004102">
    <property type="entry name" value="Poly(ADP-ribose)pol_reg_dom"/>
</dbReference>
<dbReference type="InterPro" id="IPR001510">
    <property type="entry name" value="Znf_PARP"/>
</dbReference>
<dbReference type="Pfam" id="PF21728">
    <property type="entry name" value="PADR1_N"/>
    <property type="match status" value="1"/>
</dbReference>
<feature type="domain" description="WGR" evidence="23">
    <location>
        <begin position="386"/>
        <end position="484"/>
    </location>
</feature>
<keyword evidence="11" id="KW-0862">Zinc</keyword>
<evidence type="ECO:0000256" key="17">
    <source>
        <dbReference type="ARBA" id="ARBA00071874"/>
    </source>
</evidence>
<dbReference type="Pfam" id="PF08063">
    <property type="entry name" value="Zn_ribbon_PADR1"/>
    <property type="match status" value="1"/>
</dbReference>
<dbReference type="InterPro" id="IPR036616">
    <property type="entry name" value="Poly(ADP-ribose)pol_reg_dom_sf"/>
</dbReference>
<evidence type="ECO:0000256" key="9">
    <source>
        <dbReference type="ARBA" id="ARBA00022765"/>
    </source>
</evidence>
<dbReference type="PANTHER" id="PTHR10459">
    <property type="entry name" value="DNA LIGASE"/>
    <property type="match status" value="1"/>
</dbReference>
<dbReference type="OrthoDB" id="429950at2759"/>
<dbReference type="SUPFAM" id="SSF142921">
    <property type="entry name" value="WGR domain-like"/>
    <property type="match status" value="1"/>
</dbReference>
<sequence length="861" mass="98432">MDDEAANQKLPYGAEYAKSNRSSCKSCKDSISKGDLRMSLRLQSRHFDGLQDNWFHFDCFWGRTKSDINEATIRGFSWLKWEDQEKIRVRCKMIADDPSLAATPKSAVPKVEHAKSGAGRCFDCKEKVPKGDPRVSFRASNYHVPCFFNKKLYTGDADKINGFESLTEEEQKTIKGYLGEDEEKKPEKRKADEAGSSGLKKPKLDSSEREKLKTQSKVLWDVLDQLRTLPKKDVVALLEKNGSMWTKHGVEANLEQLADKMVFGNTAPCRTCGGQFRYSESAHGYTCTGSLSEYTRCRHCCRNPDRISFKVPRELREEHEFLKEYHKKPKLESRYYGSVVEKTKIQTPTTSNADKKRYERKLAEEELRRQVKNGCVVDPECEVSESVHVYVEKKKPWQALLSTADAATGKNSFYKLQILQHDRLPEYYVFRSWGRVGTTIGGNKTESFGDDLEAAKKVFEDVFLEKSKNEWADRHNFKKRLSGMDMVEVDFDDRDAPTATLDVQKSKSKLPVPVKEIISLFFDMKLMDSALQDFELDVEKMPLGKLSYKHLLNAHSVLSSIEKLILSGCTEKVQFLDLSNRFFTLMPHDFGMRNIPIIDSMDLLKQKTEMLDSLLEMEAAYRMVKQEHKDEEKGDKIDPFDNYYSQLNCDITVLKSDDKEVELIKKYAKNTHGKTHDFKLDIKEVFKINRHDENEHFTTDISNHQLLWHGSRVTNFAGILSQGLRIAPPEAPVNGYMFGKGIYFADMISKSAQYCGTNQKVDGFLLLCEVALGKIQEEKEANTEIKKPKSGYHSVKGLGGTAPNPEGMVTLPDGVKVPCGKAKTMSKSQDYHLLYNEYIVYNVNQVRMKYLVRATMTPSYV</sequence>
<comment type="catalytic activity">
    <reaction evidence="2">
        <text>L-glutamyl-[protein] + NAD(+) = 5-O-(ADP-D-ribosyl)-L-glutamyl-[protein] + nicotinamide</text>
        <dbReference type="Rhea" id="RHEA:58224"/>
        <dbReference type="Rhea" id="RHEA-COMP:10208"/>
        <dbReference type="Rhea" id="RHEA-COMP:15089"/>
        <dbReference type="ChEBI" id="CHEBI:17154"/>
        <dbReference type="ChEBI" id="CHEBI:29973"/>
        <dbReference type="ChEBI" id="CHEBI:57540"/>
        <dbReference type="ChEBI" id="CHEBI:142540"/>
    </reaction>
</comment>
<dbReference type="Pfam" id="PF05406">
    <property type="entry name" value="WGR"/>
    <property type="match status" value="1"/>
</dbReference>
<dbReference type="Gene3D" id="1.20.142.10">
    <property type="entry name" value="Poly(ADP-ribose) polymerase, regulatory domain"/>
    <property type="match status" value="1"/>
</dbReference>
<evidence type="ECO:0000256" key="14">
    <source>
        <dbReference type="ARBA" id="ARBA00023242"/>
    </source>
</evidence>
<evidence type="ECO:0000259" key="22">
    <source>
        <dbReference type="PROSITE" id="PS51060"/>
    </source>
</evidence>
<dbReference type="PROSITE" id="PS00347">
    <property type="entry name" value="ZF_PARP_1"/>
    <property type="match status" value="1"/>
</dbReference>
<evidence type="ECO:0000256" key="13">
    <source>
        <dbReference type="ARBA" id="ARBA00023125"/>
    </source>
</evidence>
<dbReference type="GO" id="GO:0003677">
    <property type="term" value="F:DNA binding"/>
    <property type="evidence" value="ECO:0007669"/>
    <property type="project" value="UniProtKB-KW"/>
</dbReference>
<dbReference type="GO" id="GO:0003950">
    <property type="term" value="F:NAD+ poly-ADP-ribosyltransferase activity"/>
    <property type="evidence" value="ECO:0007669"/>
    <property type="project" value="UniProtKB-UniRule"/>
</dbReference>
<dbReference type="EMBL" id="CAJFDH010000005">
    <property type="protein sequence ID" value="CAD5224652.1"/>
    <property type="molecule type" value="Genomic_DNA"/>
</dbReference>
<dbReference type="Pfam" id="PF00645">
    <property type="entry name" value="zf-PARP"/>
    <property type="match status" value="1"/>
</dbReference>
<dbReference type="PROSITE" id="PS50064">
    <property type="entry name" value="ZF_PARP_2"/>
    <property type="match status" value="2"/>
</dbReference>
<evidence type="ECO:0000256" key="16">
    <source>
        <dbReference type="ARBA" id="ARBA00033987"/>
    </source>
</evidence>
<gene>
    <name evidence="24" type="ORF">BOKJ2_LOCUS11186</name>
</gene>
<keyword evidence="8" id="KW-0677">Repeat</keyword>
<dbReference type="PROSITE" id="PS51977">
    <property type="entry name" value="WGR"/>
    <property type="match status" value="1"/>
</dbReference>
<keyword evidence="9" id="KW-0013">ADP-ribosylation</keyword>
<dbReference type="GO" id="GO:0016779">
    <property type="term" value="F:nucleotidyltransferase activity"/>
    <property type="evidence" value="ECO:0007669"/>
    <property type="project" value="UniProtKB-KW"/>
</dbReference>
<evidence type="ECO:0000256" key="12">
    <source>
        <dbReference type="ARBA" id="ARBA00023027"/>
    </source>
</evidence>
<dbReference type="PROSITE" id="PS51060">
    <property type="entry name" value="PARP_ALPHA_HD"/>
    <property type="match status" value="1"/>
</dbReference>
<dbReference type="Gene3D" id="3.90.228.10">
    <property type="match status" value="1"/>
</dbReference>
<dbReference type="PANTHER" id="PTHR10459:SF60">
    <property type="entry name" value="POLY [ADP-RIBOSE] POLYMERASE 2"/>
    <property type="match status" value="1"/>
</dbReference>
<accession>A0A811LAD7</accession>
<keyword evidence="10" id="KW-0863">Zinc-finger</keyword>
<dbReference type="Pfam" id="PF02877">
    <property type="entry name" value="PARP_reg"/>
    <property type="match status" value="1"/>
</dbReference>
<dbReference type="Proteomes" id="UP000783686">
    <property type="component" value="Unassembled WGS sequence"/>
</dbReference>
<keyword evidence="6" id="KW-0548">Nucleotidyltransferase</keyword>
<organism evidence="24 25">
    <name type="scientific">Bursaphelenchus okinawaensis</name>
    <dbReference type="NCBI Taxonomy" id="465554"/>
    <lineage>
        <taxon>Eukaryota</taxon>
        <taxon>Metazoa</taxon>
        <taxon>Ecdysozoa</taxon>
        <taxon>Nematoda</taxon>
        <taxon>Chromadorea</taxon>
        <taxon>Rhabditida</taxon>
        <taxon>Tylenchina</taxon>
        <taxon>Tylenchomorpha</taxon>
        <taxon>Aphelenchoidea</taxon>
        <taxon>Aphelenchoididae</taxon>
        <taxon>Bursaphelenchus</taxon>
    </lineage>
</organism>
<dbReference type="GO" id="GO:1990404">
    <property type="term" value="F:NAD+-protein mono-ADP-ribosyltransferase activity"/>
    <property type="evidence" value="ECO:0007669"/>
    <property type="project" value="TreeGrafter"/>
</dbReference>
<keyword evidence="25" id="KW-1185">Reference proteome</keyword>
<dbReference type="SMART" id="SM00773">
    <property type="entry name" value="WGR"/>
    <property type="match status" value="1"/>
</dbReference>
<evidence type="ECO:0000256" key="10">
    <source>
        <dbReference type="ARBA" id="ARBA00022771"/>
    </source>
</evidence>
<evidence type="ECO:0000256" key="11">
    <source>
        <dbReference type="ARBA" id="ARBA00022833"/>
    </source>
</evidence>
<evidence type="ECO:0000256" key="4">
    <source>
        <dbReference type="ARBA" id="ARBA00022676"/>
    </source>
</evidence>
<dbReference type="AlphaFoldDB" id="A0A811LAD7"/>
<dbReference type="SUPFAM" id="SSF47587">
    <property type="entry name" value="Domain of poly(ADP-ribose) polymerase"/>
    <property type="match status" value="1"/>
</dbReference>
<dbReference type="InterPro" id="IPR008893">
    <property type="entry name" value="WGR_domain"/>
</dbReference>
<dbReference type="GO" id="GO:0070212">
    <property type="term" value="P:protein poly-ADP-ribosylation"/>
    <property type="evidence" value="ECO:0007669"/>
    <property type="project" value="TreeGrafter"/>
</dbReference>
<feature type="domain" description="PARP alpha-helical" evidence="22">
    <location>
        <begin position="507"/>
        <end position="625"/>
    </location>
</feature>
<keyword evidence="7" id="KW-0479">Metal-binding</keyword>
<evidence type="ECO:0000256" key="6">
    <source>
        <dbReference type="ARBA" id="ARBA00022695"/>
    </source>
</evidence>
<keyword evidence="5 18" id="KW-0808">Transferase</keyword>
<comment type="catalytic activity">
    <reaction evidence="1">
        <text>L-aspartyl-[protein] + NAD(+) = 4-O-(ADP-D-ribosyl)-L-aspartyl-[protein] + nicotinamide</text>
        <dbReference type="Rhea" id="RHEA:54424"/>
        <dbReference type="Rhea" id="RHEA-COMP:9867"/>
        <dbReference type="Rhea" id="RHEA-COMP:13832"/>
        <dbReference type="ChEBI" id="CHEBI:17154"/>
        <dbReference type="ChEBI" id="CHEBI:29961"/>
        <dbReference type="ChEBI" id="CHEBI:57540"/>
        <dbReference type="ChEBI" id="CHEBI:138102"/>
    </reaction>
</comment>
<dbReference type="EMBL" id="CAJFCW020000005">
    <property type="protein sequence ID" value="CAG9120060.1"/>
    <property type="molecule type" value="Genomic_DNA"/>
</dbReference>
<keyword evidence="14" id="KW-0539">Nucleus</keyword>
<dbReference type="GO" id="GO:0005730">
    <property type="term" value="C:nucleolus"/>
    <property type="evidence" value="ECO:0007669"/>
    <property type="project" value="TreeGrafter"/>
</dbReference>
<name>A0A811LAD7_9BILA</name>
<dbReference type="PROSITE" id="PS51059">
    <property type="entry name" value="PARP_CATALYTIC"/>
    <property type="match status" value="1"/>
</dbReference>
<feature type="domain" description="PARP-type" evidence="20">
    <location>
        <begin position="12"/>
        <end position="88"/>
    </location>
</feature>
<dbReference type="Gene3D" id="3.90.640.80">
    <property type="match status" value="1"/>
</dbReference>
<evidence type="ECO:0000256" key="7">
    <source>
        <dbReference type="ARBA" id="ARBA00022723"/>
    </source>
</evidence>
<evidence type="ECO:0000256" key="18">
    <source>
        <dbReference type="RuleBase" id="RU362114"/>
    </source>
</evidence>
<dbReference type="SMART" id="SM01335">
    <property type="entry name" value="PADR1"/>
    <property type="match status" value="1"/>
</dbReference>
<reference evidence="24" key="1">
    <citation type="submission" date="2020-09" db="EMBL/GenBank/DDBJ databases">
        <authorList>
            <person name="Kikuchi T."/>
        </authorList>
    </citation>
    <scope>NUCLEOTIDE SEQUENCE</scope>
    <source>
        <strain evidence="24">SH1</strain>
    </source>
</reference>
<evidence type="ECO:0000259" key="23">
    <source>
        <dbReference type="PROSITE" id="PS51977"/>
    </source>
</evidence>
<dbReference type="InterPro" id="IPR049296">
    <property type="entry name" value="PARP1-like_PADR1_N"/>
</dbReference>
<keyword evidence="12 18" id="KW-0520">NAD</keyword>
<evidence type="ECO:0000256" key="8">
    <source>
        <dbReference type="ARBA" id="ARBA00022737"/>
    </source>
</evidence>
<dbReference type="InterPro" id="IPR036930">
    <property type="entry name" value="WGR_dom_sf"/>
</dbReference>
<protein>
    <recommendedName>
        <fullName evidence="17 18">Poly [ADP-ribose] polymerase</fullName>
        <shortName evidence="18">PARP</shortName>
        <ecNumber evidence="18">2.4.2.-</ecNumber>
    </recommendedName>
</protein>
<dbReference type="SMART" id="SM01336">
    <property type="entry name" value="zf-PARP"/>
    <property type="match status" value="2"/>
</dbReference>
<evidence type="ECO:0000256" key="15">
    <source>
        <dbReference type="ARBA" id="ARBA00024347"/>
    </source>
</evidence>
<evidence type="ECO:0000313" key="25">
    <source>
        <dbReference type="Proteomes" id="UP000614601"/>
    </source>
</evidence>
<dbReference type="InterPro" id="IPR012982">
    <property type="entry name" value="PARP1-like_PADR1_Zn_ribbon"/>
</dbReference>
<evidence type="ECO:0000259" key="21">
    <source>
        <dbReference type="PROSITE" id="PS51059"/>
    </source>
</evidence>
<proteinExistence type="inferred from homology"/>
<evidence type="ECO:0000256" key="19">
    <source>
        <dbReference type="SAM" id="MobiDB-lite"/>
    </source>
</evidence>
<feature type="domain" description="PARP-type" evidence="20">
    <location>
        <begin position="109"/>
        <end position="178"/>
    </location>
</feature>
<dbReference type="SUPFAM" id="SSF57716">
    <property type="entry name" value="Glucocorticoid receptor-like (DNA-binding domain)"/>
    <property type="match status" value="2"/>
</dbReference>
<dbReference type="Gene3D" id="3.30.1740.10">
    <property type="entry name" value="Zinc finger, PARP-type"/>
    <property type="match status" value="2"/>
</dbReference>
<dbReference type="CDD" id="cd01437">
    <property type="entry name" value="parp_like"/>
    <property type="match status" value="1"/>
</dbReference>
<keyword evidence="4 18" id="KW-0328">Glycosyltransferase</keyword>
<feature type="region of interest" description="Disordered" evidence="19">
    <location>
        <begin position="175"/>
        <end position="210"/>
    </location>
</feature>
<comment type="similarity">
    <text evidence="15">Belongs to the ARTD/PARP family.</text>
</comment>
<dbReference type="CDD" id="cd08001">
    <property type="entry name" value="WGR_PARP1_like"/>
    <property type="match status" value="1"/>
</dbReference>
<comment type="caution">
    <text evidence="24">The sequence shown here is derived from an EMBL/GenBank/DDBJ whole genome shotgun (WGS) entry which is preliminary data.</text>
</comment>
<evidence type="ECO:0000313" key="24">
    <source>
        <dbReference type="EMBL" id="CAD5224652.1"/>
    </source>
</evidence>
<dbReference type="PROSITE" id="PS52007">
    <property type="entry name" value="PADR1"/>
    <property type="match status" value="1"/>
</dbReference>
<comment type="catalytic activity">
    <reaction evidence="16">
        <text>NAD(+) + (ADP-D-ribosyl)n-acceptor = nicotinamide + (ADP-D-ribosyl)n+1-acceptor + H(+).</text>
        <dbReference type="EC" id="2.4.2.30"/>
    </reaction>
</comment>
<dbReference type="InterPro" id="IPR012317">
    <property type="entry name" value="Poly(ADP-ribose)pol_cat_dom"/>
</dbReference>
<evidence type="ECO:0000256" key="3">
    <source>
        <dbReference type="ARBA" id="ARBA00004123"/>
    </source>
</evidence>
<feature type="compositionally biased region" description="Basic and acidic residues" evidence="19">
    <location>
        <begin position="182"/>
        <end position="193"/>
    </location>
</feature>
<dbReference type="Proteomes" id="UP000614601">
    <property type="component" value="Unassembled WGS sequence"/>
</dbReference>
<dbReference type="Pfam" id="PF00644">
    <property type="entry name" value="PARP"/>
    <property type="match status" value="1"/>
</dbReference>
<dbReference type="EC" id="2.4.2.-" evidence="18"/>
<dbReference type="SUPFAM" id="SSF56399">
    <property type="entry name" value="ADP-ribosylation"/>
    <property type="match status" value="1"/>
</dbReference>
<dbReference type="GO" id="GO:0008270">
    <property type="term" value="F:zinc ion binding"/>
    <property type="evidence" value="ECO:0007669"/>
    <property type="project" value="UniProtKB-KW"/>
</dbReference>
<keyword evidence="13" id="KW-0238">DNA-binding</keyword>
<dbReference type="FunFam" id="1.20.142.10:FF:000001">
    <property type="entry name" value="Poly [ADP-ribose] polymerase"/>
    <property type="match status" value="1"/>
</dbReference>
<dbReference type="InterPro" id="IPR036957">
    <property type="entry name" value="Znf_PARP_sf"/>
</dbReference>
<dbReference type="InterPro" id="IPR050800">
    <property type="entry name" value="ARTD/PARP"/>
</dbReference>
<dbReference type="GO" id="GO:0006302">
    <property type="term" value="P:double-strand break repair"/>
    <property type="evidence" value="ECO:0007669"/>
    <property type="project" value="TreeGrafter"/>
</dbReference>
<dbReference type="FunFam" id="3.90.228.10:FF:000002">
    <property type="entry name" value="Poly [ADP-ribose] polymerase"/>
    <property type="match status" value="1"/>
</dbReference>